<dbReference type="Proteomes" id="UP000532936">
    <property type="component" value="Unassembled WGS sequence"/>
</dbReference>
<dbReference type="RefSeq" id="WP_425485669.1">
    <property type="nucleotide sequence ID" value="NZ_JACIDA010000001.1"/>
</dbReference>
<protein>
    <recommendedName>
        <fullName evidence="1">Plasmid pRiA4b Orf3-like domain-containing protein</fullName>
    </recommendedName>
</protein>
<comment type="caution">
    <text evidence="2">The sequence shown here is derived from an EMBL/GenBank/DDBJ whole genome shotgun (WGS) entry which is preliminary data.</text>
</comment>
<dbReference type="InterPro" id="IPR024047">
    <property type="entry name" value="MM3350-like_sf"/>
</dbReference>
<reference evidence="2 3" key="1">
    <citation type="submission" date="2020-08" db="EMBL/GenBank/DDBJ databases">
        <title>Genomic Encyclopedia of Type Strains, Phase IV (KMG-IV): sequencing the most valuable type-strain genomes for metagenomic binning, comparative biology and taxonomic classification.</title>
        <authorList>
            <person name="Goeker M."/>
        </authorList>
    </citation>
    <scope>NUCLEOTIDE SEQUENCE [LARGE SCALE GENOMIC DNA]</scope>
    <source>
        <strain evidence="2 3">DSM 14878</strain>
    </source>
</reference>
<dbReference type="AlphaFoldDB" id="A0A7W6A3X4"/>
<dbReference type="Pfam" id="PF07929">
    <property type="entry name" value="PRiA4_ORF3"/>
    <property type="match status" value="1"/>
</dbReference>
<evidence type="ECO:0000259" key="1">
    <source>
        <dbReference type="Pfam" id="PF07929"/>
    </source>
</evidence>
<name>A0A7W6A3X4_9CAUL</name>
<gene>
    <name evidence="2" type="ORF">GGR11_000766</name>
</gene>
<accession>A0A7W6A3X4</accession>
<dbReference type="InterPro" id="IPR012912">
    <property type="entry name" value="Plasmid_pRiA4b_Orf3-like"/>
</dbReference>
<feature type="domain" description="Plasmid pRiA4b Orf3-like" evidence="1">
    <location>
        <begin position="4"/>
        <end position="38"/>
    </location>
</feature>
<evidence type="ECO:0000313" key="3">
    <source>
        <dbReference type="Proteomes" id="UP000532936"/>
    </source>
</evidence>
<proteinExistence type="predicted"/>
<sequence>MRRVPGFYELLEARADPNHPNHAQVREWLDDYDPDLIDELPIKYALGRLASRRNAAKARINKGA</sequence>
<evidence type="ECO:0000313" key="2">
    <source>
        <dbReference type="EMBL" id="MBB3871252.1"/>
    </source>
</evidence>
<dbReference type="EMBL" id="JACIDA010000001">
    <property type="protein sequence ID" value="MBB3871252.1"/>
    <property type="molecule type" value="Genomic_DNA"/>
</dbReference>
<organism evidence="2 3">
    <name type="scientific">Brevundimonas mediterranea</name>
    <dbReference type="NCBI Taxonomy" id="74329"/>
    <lineage>
        <taxon>Bacteria</taxon>
        <taxon>Pseudomonadati</taxon>
        <taxon>Pseudomonadota</taxon>
        <taxon>Alphaproteobacteria</taxon>
        <taxon>Caulobacterales</taxon>
        <taxon>Caulobacteraceae</taxon>
        <taxon>Brevundimonas</taxon>
    </lineage>
</organism>
<dbReference type="SUPFAM" id="SSF159941">
    <property type="entry name" value="MM3350-like"/>
    <property type="match status" value="1"/>
</dbReference>